<dbReference type="GO" id="GO:0005886">
    <property type="term" value="C:plasma membrane"/>
    <property type="evidence" value="ECO:0007669"/>
    <property type="project" value="UniProtKB-SubCell"/>
</dbReference>
<dbReference type="EMBL" id="RHHQ01000003">
    <property type="protein sequence ID" value="RNB92300.1"/>
    <property type="molecule type" value="Genomic_DNA"/>
</dbReference>
<evidence type="ECO:0000256" key="2">
    <source>
        <dbReference type="ARBA" id="ARBA00010692"/>
    </source>
</evidence>
<keyword evidence="5 9" id="KW-0812">Transmembrane</keyword>
<feature type="transmembrane region" description="Helical" evidence="9">
    <location>
        <begin position="115"/>
        <end position="137"/>
    </location>
</feature>
<gene>
    <name evidence="10" type="ORF">EDM56_00950</name>
</gene>
<reference evidence="10 11" key="1">
    <citation type="submission" date="2018-10" db="EMBL/GenBank/DDBJ databases">
        <title>Phylogenomics of Brevibacillus.</title>
        <authorList>
            <person name="Dunlap C."/>
        </authorList>
    </citation>
    <scope>NUCLEOTIDE SEQUENCE [LARGE SCALE GENOMIC DNA]</scope>
    <source>
        <strain evidence="10 11">JCM 15716</strain>
    </source>
</reference>
<comment type="subcellular location">
    <subcellularLocation>
        <location evidence="1 8">Cell membrane</location>
        <topology evidence="1 8">Multi-pass membrane protein</topology>
    </subcellularLocation>
</comment>
<protein>
    <recommendedName>
        <fullName evidence="8">Biotin transporter</fullName>
    </recommendedName>
</protein>
<evidence type="ECO:0000256" key="9">
    <source>
        <dbReference type="SAM" id="Phobius"/>
    </source>
</evidence>
<feature type="transmembrane region" description="Helical" evidence="9">
    <location>
        <begin position="78"/>
        <end position="103"/>
    </location>
</feature>
<keyword evidence="7 8" id="KW-0472">Membrane</keyword>
<dbReference type="GO" id="GO:0015225">
    <property type="term" value="F:biotin transmembrane transporter activity"/>
    <property type="evidence" value="ECO:0007669"/>
    <property type="project" value="UniProtKB-UniRule"/>
</dbReference>
<evidence type="ECO:0000256" key="7">
    <source>
        <dbReference type="ARBA" id="ARBA00023136"/>
    </source>
</evidence>
<dbReference type="RefSeq" id="WP_122916006.1">
    <property type="nucleotide sequence ID" value="NZ_RHHQ01000003.1"/>
</dbReference>
<keyword evidence="4 8" id="KW-1003">Cell membrane</keyword>
<comment type="similarity">
    <text evidence="2 8">Belongs to the BioY family.</text>
</comment>
<evidence type="ECO:0000256" key="4">
    <source>
        <dbReference type="ARBA" id="ARBA00022475"/>
    </source>
</evidence>
<name>A0A3M8DVV6_9BACL</name>
<keyword evidence="6 9" id="KW-1133">Transmembrane helix</keyword>
<evidence type="ECO:0000256" key="5">
    <source>
        <dbReference type="ARBA" id="ARBA00022692"/>
    </source>
</evidence>
<comment type="caution">
    <text evidence="10">The sequence shown here is derived from an EMBL/GenBank/DDBJ whole genome shotgun (WGS) entry which is preliminary data.</text>
</comment>
<keyword evidence="3 8" id="KW-0813">Transport</keyword>
<dbReference type="PANTHER" id="PTHR34295:SF4">
    <property type="entry name" value="BIOTIN TRANSPORTER BIOY-RELATED"/>
    <property type="match status" value="1"/>
</dbReference>
<dbReference type="Pfam" id="PF02632">
    <property type="entry name" value="BioY"/>
    <property type="match status" value="1"/>
</dbReference>
<feature type="transmembrane region" description="Helical" evidence="9">
    <location>
        <begin position="6"/>
        <end position="29"/>
    </location>
</feature>
<dbReference type="InterPro" id="IPR003784">
    <property type="entry name" value="BioY"/>
</dbReference>
<keyword evidence="11" id="KW-1185">Reference proteome</keyword>
<evidence type="ECO:0000313" key="10">
    <source>
        <dbReference type="EMBL" id="RNB92300.1"/>
    </source>
</evidence>
<dbReference type="PIRSF" id="PIRSF016661">
    <property type="entry name" value="BioY"/>
    <property type="match status" value="1"/>
</dbReference>
<evidence type="ECO:0000256" key="3">
    <source>
        <dbReference type="ARBA" id="ARBA00022448"/>
    </source>
</evidence>
<dbReference type="Gene3D" id="1.10.1760.20">
    <property type="match status" value="1"/>
</dbReference>
<organism evidence="10 11">
    <name type="scientific">Brevibacillus fluminis</name>
    <dbReference type="NCBI Taxonomy" id="511487"/>
    <lineage>
        <taxon>Bacteria</taxon>
        <taxon>Bacillati</taxon>
        <taxon>Bacillota</taxon>
        <taxon>Bacilli</taxon>
        <taxon>Bacillales</taxon>
        <taxon>Paenibacillaceae</taxon>
        <taxon>Brevibacillus</taxon>
    </lineage>
</organism>
<evidence type="ECO:0000313" key="11">
    <source>
        <dbReference type="Proteomes" id="UP000271031"/>
    </source>
</evidence>
<dbReference type="Proteomes" id="UP000271031">
    <property type="component" value="Unassembled WGS sequence"/>
</dbReference>
<accession>A0A3M8DVV6</accession>
<feature type="transmembrane region" description="Helical" evidence="9">
    <location>
        <begin position="41"/>
        <end position="66"/>
    </location>
</feature>
<evidence type="ECO:0000256" key="8">
    <source>
        <dbReference type="PIRNR" id="PIRNR016661"/>
    </source>
</evidence>
<evidence type="ECO:0000256" key="6">
    <source>
        <dbReference type="ARBA" id="ARBA00022989"/>
    </source>
</evidence>
<proteinExistence type="inferred from homology"/>
<sequence>MSTRNLVMAALMMAIIAALGLVKISFPLFNEVPITGQTLGIMLAGALLGARLGGLSVAAFVALAAVGVPLLAGGRGGIGVFASASGGWVLSWPLAAYLIGYMVEKSWYSLRTWKVILFNILGGIVVVYVIGMAYQAALTGVPFYTVAIKSMIFLPGDLLKAAVAAVIAVRLRYAYPLIQVAAPSDRFSEQRGQTL</sequence>
<dbReference type="AlphaFoldDB" id="A0A3M8DVV6"/>
<dbReference type="PANTHER" id="PTHR34295">
    <property type="entry name" value="BIOTIN TRANSPORTER BIOY"/>
    <property type="match status" value="1"/>
</dbReference>
<feature type="transmembrane region" description="Helical" evidence="9">
    <location>
        <begin position="143"/>
        <end position="169"/>
    </location>
</feature>
<evidence type="ECO:0000256" key="1">
    <source>
        <dbReference type="ARBA" id="ARBA00004651"/>
    </source>
</evidence>
<dbReference type="OrthoDB" id="9803495at2"/>